<keyword evidence="1" id="KW-0472">Membrane</keyword>
<feature type="transmembrane region" description="Helical" evidence="1">
    <location>
        <begin position="6"/>
        <end position="29"/>
    </location>
</feature>
<gene>
    <name evidence="2" type="ORF">GCM10007940_25550</name>
</gene>
<dbReference type="EMBL" id="BSOH01000014">
    <property type="protein sequence ID" value="GLR17940.1"/>
    <property type="molecule type" value="Genomic_DNA"/>
</dbReference>
<dbReference type="RefSeq" id="WP_235291616.1">
    <property type="nucleotide sequence ID" value="NZ_BSOH01000014.1"/>
</dbReference>
<comment type="caution">
    <text evidence="2">The sequence shown here is derived from an EMBL/GenBank/DDBJ whole genome shotgun (WGS) entry which is preliminary data.</text>
</comment>
<evidence type="ECO:0000256" key="1">
    <source>
        <dbReference type="SAM" id="Phobius"/>
    </source>
</evidence>
<keyword evidence="1" id="KW-1133">Transmembrane helix</keyword>
<keyword evidence="1" id="KW-0812">Transmembrane</keyword>
<evidence type="ECO:0000313" key="3">
    <source>
        <dbReference type="Proteomes" id="UP001156666"/>
    </source>
</evidence>
<dbReference type="InterPro" id="IPR013879">
    <property type="entry name" value="DUF1761"/>
</dbReference>
<dbReference type="Proteomes" id="UP001156666">
    <property type="component" value="Unassembled WGS sequence"/>
</dbReference>
<reference evidence="2" key="2">
    <citation type="submission" date="2023-01" db="EMBL/GenBank/DDBJ databases">
        <title>Draft genome sequence of Portibacter lacus strain NBRC 108769.</title>
        <authorList>
            <person name="Sun Q."/>
            <person name="Mori K."/>
        </authorList>
    </citation>
    <scope>NUCLEOTIDE SEQUENCE</scope>
    <source>
        <strain evidence="2">NBRC 108769</strain>
    </source>
</reference>
<dbReference type="AlphaFoldDB" id="A0AA37WGE3"/>
<proteinExistence type="predicted"/>
<protein>
    <recommendedName>
        <fullName evidence="4">DUF1761 domain-containing protein</fullName>
    </recommendedName>
</protein>
<feature type="transmembrane region" description="Helical" evidence="1">
    <location>
        <begin position="83"/>
        <end position="104"/>
    </location>
</feature>
<feature type="transmembrane region" description="Helical" evidence="1">
    <location>
        <begin position="111"/>
        <end position="133"/>
    </location>
</feature>
<name>A0AA37WGE3_9BACT</name>
<feature type="transmembrane region" description="Helical" evidence="1">
    <location>
        <begin position="50"/>
        <end position="71"/>
    </location>
</feature>
<sequence>MEINYLAVIAGGIAAWVIGSLWYSPLLFGKAWQKELGMTDDDLKGANMPLIFGTSLLLMIIMAFGIAPIIAAHGDDMAWHHGMFHGLMVGLMFIATSIGINYLYQRKSIKLFLIDAAYQILIVVIAGLIIGLWR</sequence>
<keyword evidence="3" id="KW-1185">Reference proteome</keyword>
<evidence type="ECO:0008006" key="4">
    <source>
        <dbReference type="Google" id="ProtNLM"/>
    </source>
</evidence>
<dbReference type="Pfam" id="PF08570">
    <property type="entry name" value="DUF1761"/>
    <property type="match status" value="1"/>
</dbReference>
<reference evidence="2" key="1">
    <citation type="journal article" date="2014" name="Int. J. Syst. Evol. Microbiol.">
        <title>Complete genome sequence of Corynebacterium casei LMG S-19264T (=DSM 44701T), isolated from a smear-ripened cheese.</title>
        <authorList>
            <consortium name="US DOE Joint Genome Institute (JGI-PGF)"/>
            <person name="Walter F."/>
            <person name="Albersmeier A."/>
            <person name="Kalinowski J."/>
            <person name="Ruckert C."/>
        </authorList>
    </citation>
    <scope>NUCLEOTIDE SEQUENCE</scope>
    <source>
        <strain evidence="2">NBRC 108769</strain>
    </source>
</reference>
<evidence type="ECO:0000313" key="2">
    <source>
        <dbReference type="EMBL" id="GLR17940.1"/>
    </source>
</evidence>
<organism evidence="2 3">
    <name type="scientific">Portibacter lacus</name>
    <dbReference type="NCBI Taxonomy" id="1099794"/>
    <lineage>
        <taxon>Bacteria</taxon>
        <taxon>Pseudomonadati</taxon>
        <taxon>Bacteroidota</taxon>
        <taxon>Saprospiria</taxon>
        <taxon>Saprospirales</taxon>
        <taxon>Haliscomenobacteraceae</taxon>
        <taxon>Portibacter</taxon>
    </lineage>
</organism>
<accession>A0AA37WGE3</accession>